<dbReference type="RefSeq" id="WP_354508337.1">
    <property type="nucleotide sequence ID" value="NZ_JBEPMO010000006.1"/>
</dbReference>
<comment type="caution">
    <text evidence="1">The sequence shown here is derived from an EMBL/GenBank/DDBJ whole genome shotgun (WGS) entry which is preliminary data.</text>
</comment>
<dbReference type="Proteomes" id="UP001549146">
    <property type="component" value="Unassembled WGS sequence"/>
</dbReference>
<protein>
    <submittedName>
        <fullName evidence="1">Uncharacterized protein</fullName>
    </submittedName>
</protein>
<sequence length="235" mass="26758">MKQIAVIVSLCFFFSCKNEGTQSKEQELGVASKSISLNCLGSLDYTYTQLLPVENLAELLGLSINDFEIKTTDRKDQYGNAYYFWKSDRPEVQSPVSEHIFLPDDNFVGISNLSAYNSEMKSAEILDAFDRAYKVLSDEEIAQIEENLNQHLESRSEEEKSSVQGLMTARTNFNFRNIENLGDKAYWRFSEEKGGELVTLFGNEKFSIQTKISLIENENLDLAKKMSQSVMDNCK</sequence>
<dbReference type="EMBL" id="JBEPMO010000006">
    <property type="protein sequence ID" value="MET3731765.1"/>
    <property type="molecule type" value="Genomic_DNA"/>
</dbReference>
<evidence type="ECO:0000313" key="1">
    <source>
        <dbReference type="EMBL" id="MET3731765.1"/>
    </source>
</evidence>
<accession>A0ABV2LT74</accession>
<dbReference type="PROSITE" id="PS51257">
    <property type="entry name" value="PROKAR_LIPOPROTEIN"/>
    <property type="match status" value="1"/>
</dbReference>
<evidence type="ECO:0000313" key="2">
    <source>
        <dbReference type="Proteomes" id="UP001549146"/>
    </source>
</evidence>
<name>A0ABV2LT74_9FLAO</name>
<proteinExistence type="predicted"/>
<keyword evidence="2" id="KW-1185">Reference proteome</keyword>
<organism evidence="1 2">
    <name type="scientific">Moheibacter stercoris</name>
    <dbReference type="NCBI Taxonomy" id="1628251"/>
    <lineage>
        <taxon>Bacteria</taxon>
        <taxon>Pseudomonadati</taxon>
        <taxon>Bacteroidota</taxon>
        <taxon>Flavobacteriia</taxon>
        <taxon>Flavobacteriales</taxon>
        <taxon>Weeksellaceae</taxon>
        <taxon>Moheibacter</taxon>
    </lineage>
</organism>
<gene>
    <name evidence="1" type="ORF">ABID46_001346</name>
</gene>
<reference evidence="1 2" key="1">
    <citation type="submission" date="2024-06" db="EMBL/GenBank/DDBJ databases">
        <title>Genomic Encyclopedia of Type Strains, Phase IV (KMG-IV): sequencing the most valuable type-strain genomes for metagenomic binning, comparative biology and taxonomic classification.</title>
        <authorList>
            <person name="Goeker M."/>
        </authorList>
    </citation>
    <scope>NUCLEOTIDE SEQUENCE [LARGE SCALE GENOMIC DNA]</scope>
    <source>
        <strain evidence="1 2">DSM 29388</strain>
    </source>
</reference>